<evidence type="ECO:0000256" key="2">
    <source>
        <dbReference type="ARBA" id="ARBA00022801"/>
    </source>
</evidence>
<dbReference type="InterPro" id="IPR022927">
    <property type="entry name" value="RppH"/>
</dbReference>
<dbReference type="PANTHER" id="PTHR43736">
    <property type="entry name" value="ADP-RIBOSE PYROPHOSPHATASE"/>
    <property type="match status" value="1"/>
</dbReference>
<dbReference type="Gene3D" id="3.90.79.10">
    <property type="entry name" value="Nucleoside Triphosphate Pyrophosphohydrolase"/>
    <property type="match status" value="1"/>
</dbReference>
<keyword evidence="6" id="KW-1185">Reference proteome</keyword>
<feature type="domain" description="Nudix hydrolase" evidence="4">
    <location>
        <begin position="15"/>
        <end position="157"/>
    </location>
</feature>
<protein>
    <submittedName>
        <fullName evidence="5">RNA pyrophosphohydrolase</fullName>
    </submittedName>
</protein>
<dbReference type="GO" id="GO:0016462">
    <property type="term" value="F:pyrophosphatase activity"/>
    <property type="evidence" value="ECO:0007669"/>
    <property type="project" value="UniProtKB-ARBA"/>
</dbReference>
<dbReference type="NCBIfam" id="NF001936">
    <property type="entry name" value="PRK00714.1-3"/>
    <property type="match status" value="1"/>
</dbReference>
<gene>
    <name evidence="5" type="ORF">CP960_07865</name>
</gene>
<evidence type="ECO:0000259" key="4">
    <source>
        <dbReference type="PROSITE" id="PS51462"/>
    </source>
</evidence>
<dbReference type="PRINTS" id="PR00502">
    <property type="entry name" value="NUDIXFAMILY"/>
</dbReference>
<dbReference type="InterPro" id="IPR020084">
    <property type="entry name" value="NUDIX_hydrolase_CS"/>
</dbReference>
<dbReference type="SUPFAM" id="SSF55811">
    <property type="entry name" value="Nudix"/>
    <property type="match status" value="1"/>
</dbReference>
<reference evidence="5 6" key="1">
    <citation type="submission" date="2017-09" db="EMBL/GenBank/DDBJ databases">
        <title>Genomics of the genus Arcobacter.</title>
        <authorList>
            <person name="Perez-Cataluna A."/>
            <person name="Figueras M.J."/>
            <person name="Salas-Masso N."/>
        </authorList>
    </citation>
    <scope>NUCLEOTIDE SEQUENCE [LARGE SCALE GENOMIC DNA]</scope>
    <source>
        <strain evidence="5 6">DSM 18005</strain>
    </source>
</reference>
<name>A0A2N1J2N4_9BACT</name>
<dbReference type="PROSITE" id="PS51462">
    <property type="entry name" value="NUDIX"/>
    <property type="match status" value="1"/>
</dbReference>
<evidence type="ECO:0000313" key="6">
    <source>
        <dbReference type="Proteomes" id="UP000233248"/>
    </source>
</evidence>
<dbReference type="NCBIfam" id="NF001938">
    <property type="entry name" value="PRK00714.1-5"/>
    <property type="match status" value="1"/>
</dbReference>
<comment type="caution">
    <text evidence="5">The sequence shown here is derived from an EMBL/GenBank/DDBJ whole genome shotgun (WGS) entry which is preliminary data.</text>
</comment>
<proteinExistence type="inferred from homology"/>
<sequence>MTDKKETIPKKDGKNYRPNVAAIVLSAKYPEKCEVFIASRTDVENAWQFPQGGIDEGESSKEALFRELEEEIGTKDIEIIAEYPQWVSYEFPPAIAKKMQPYDGQIQRYYLVKLKKGAKININTEVPEFSEYKFVATKNIYDYITFFKRTVYKQVLKYFRKEGYI</sequence>
<evidence type="ECO:0000256" key="1">
    <source>
        <dbReference type="ARBA" id="ARBA00001936"/>
    </source>
</evidence>
<dbReference type="Proteomes" id="UP000233248">
    <property type="component" value="Unassembled WGS sequence"/>
</dbReference>
<organism evidence="5 6">
    <name type="scientific">Malaciobacter halophilus</name>
    <dbReference type="NCBI Taxonomy" id="197482"/>
    <lineage>
        <taxon>Bacteria</taxon>
        <taxon>Pseudomonadati</taxon>
        <taxon>Campylobacterota</taxon>
        <taxon>Epsilonproteobacteria</taxon>
        <taxon>Campylobacterales</taxon>
        <taxon>Arcobacteraceae</taxon>
        <taxon>Malaciobacter</taxon>
    </lineage>
</organism>
<dbReference type="OrthoDB" id="9810648at2"/>
<evidence type="ECO:0000256" key="3">
    <source>
        <dbReference type="RuleBase" id="RU003476"/>
    </source>
</evidence>
<dbReference type="InterPro" id="IPR020476">
    <property type="entry name" value="Nudix_hydrolase"/>
</dbReference>
<comment type="cofactor">
    <cofactor evidence="1">
        <name>Mn(2+)</name>
        <dbReference type="ChEBI" id="CHEBI:29035"/>
    </cofactor>
</comment>
<dbReference type="KEGG" id="ahs:AHALO_1392"/>
<dbReference type="PANTHER" id="PTHR43736:SF1">
    <property type="entry name" value="DIHYDRONEOPTERIN TRIPHOSPHATE DIPHOSPHATASE"/>
    <property type="match status" value="1"/>
</dbReference>
<evidence type="ECO:0000313" key="5">
    <source>
        <dbReference type="EMBL" id="PKI80732.1"/>
    </source>
</evidence>
<dbReference type="InterPro" id="IPR015797">
    <property type="entry name" value="NUDIX_hydrolase-like_dom_sf"/>
</dbReference>
<dbReference type="RefSeq" id="WP_101184870.1">
    <property type="nucleotide sequence ID" value="NZ_CP031218.1"/>
</dbReference>
<accession>A0A2N1J2N4</accession>
<dbReference type="PROSITE" id="PS00893">
    <property type="entry name" value="NUDIX_BOX"/>
    <property type="match status" value="1"/>
</dbReference>
<dbReference type="EMBL" id="NXIF01000028">
    <property type="protein sequence ID" value="PKI80732.1"/>
    <property type="molecule type" value="Genomic_DNA"/>
</dbReference>
<dbReference type="Pfam" id="PF00293">
    <property type="entry name" value="NUDIX"/>
    <property type="match status" value="1"/>
</dbReference>
<dbReference type="InterPro" id="IPR000086">
    <property type="entry name" value="NUDIX_hydrolase_dom"/>
</dbReference>
<comment type="similarity">
    <text evidence="3">Belongs to the Nudix hydrolase family.</text>
</comment>
<dbReference type="AlphaFoldDB" id="A0A2N1J2N4"/>
<keyword evidence="2 3" id="KW-0378">Hydrolase</keyword>
<dbReference type="CDD" id="cd03671">
    <property type="entry name" value="NUDIX_Ap4A_hydrolase_plant_like"/>
    <property type="match status" value="1"/>
</dbReference>